<dbReference type="InterPro" id="IPR058031">
    <property type="entry name" value="AAA_lid_NorR"/>
</dbReference>
<dbReference type="Pfam" id="PF00158">
    <property type="entry name" value="Sigma54_activat"/>
    <property type="match status" value="1"/>
</dbReference>
<evidence type="ECO:0000256" key="1">
    <source>
        <dbReference type="ARBA" id="ARBA00022741"/>
    </source>
</evidence>
<dbReference type="FunFam" id="3.40.50.300:FF:000006">
    <property type="entry name" value="DNA-binding transcriptional regulator NtrC"/>
    <property type="match status" value="1"/>
</dbReference>
<dbReference type="RefSeq" id="WP_160551802.1">
    <property type="nucleotide sequence ID" value="NZ_CP047650.1"/>
</dbReference>
<keyword evidence="4" id="KW-0238">DNA-binding</keyword>
<dbReference type="Pfam" id="PF25601">
    <property type="entry name" value="AAA_lid_14"/>
    <property type="match status" value="1"/>
</dbReference>
<organism evidence="8 9">
    <name type="scientific">Xylophilus rhododendri</name>
    <dbReference type="NCBI Taxonomy" id="2697032"/>
    <lineage>
        <taxon>Bacteria</taxon>
        <taxon>Pseudomonadati</taxon>
        <taxon>Pseudomonadota</taxon>
        <taxon>Betaproteobacteria</taxon>
        <taxon>Burkholderiales</taxon>
        <taxon>Xylophilus</taxon>
    </lineage>
</organism>
<dbReference type="SUPFAM" id="SSF55781">
    <property type="entry name" value="GAF domain-like"/>
    <property type="match status" value="1"/>
</dbReference>
<keyword evidence="9" id="KW-1185">Reference proteome</keyword>
<name>A0A857J619_9BURK</name>
<dbReference type="GO" id="GO:0005524">
    <property type="term" value="F:ATP binding"/>
    <property type="evidence" value="ECO:0007669"/>
    <property type="project" value="UniProtKB-KW"/>
</dbReference>
<dbReference type="PROSITE" id="PS00675">
    <property type="entry name" value="SIGMA54_INTERACT_1"/>
    <property type="match status" value="1"/>
</dbReference>
<keyword evidence="3" id="KW-0805">Transcription regulation</keyword>
<feature type="region of interest" description="Disordered" evidence="6">
    <location>
        <begin position="605"/>
        <end position="625"/>
    </location>
</feature>
<dbReference type="InterPro" id="IPR025662">
    <property type="entry name" value="Sigma_54_int_dom_ATP-bd_1"/>
</dbReference>
<feature type="domain" description="Sigma-54 factor interaction" evidence="7">
    <location>
        <begin position="344"/>
        <end position="573"/>
    </location>
</feature>
<dbReference type="Proteomes" id="UP000464787">
    <property type="component" value="Chromosome"/>
</dbReference>
<dbReference type="GO" id="GO:0043565">
    <property type="term" value="F:sequence-specific DNA binding"/>
    <property type="evidence" value="ECO:0007669"/>
    <property type="project" value="InterPro"/>
</dbReference>
<dbReference type="Gene3D" id="1.10.8.60">
    <property type="match status" value="1"/>
</dbReference>
<dbReference type="EMBL" id="CP047650">
    <property type="protein sequence ID" value="QHI98285.1"/>
    <property type="molecule type" value="Genomic_DNA"/>
</dbReference>
<feature type="region of interest" description="Disordered" evidence="6">
    <location>
        <begin position="322"/>
        <end position="343"/>
    </location>
</feature>
<evidence type="ECO:0000313" key="9">
    <source>
        <dbReference type="Proteomes" id="UP000464787"/>
    </source>
</evidence>
<keyword evidence="1" id="KW-0547">Nucleotide-binding</keyword>
<evidence type="ECO:0000256" key="5">
    <source>
        <dbReference type="ARBA" id="ARBA00023163"/>
    </source>
</evidence>
<dbReference type="PANTHER" id="PTHR32071:SF77">
    <property type="entry name" value="TRANSCRIPTIONAL REGULATORY PROTEIN"/>
    <property type="match status" value="1"/>
</dbReference>
<dbReference type="InterPro" id="IPR002078">
    <property type="entry name" value="Sigma_54_int"/>
</dbReference>
<dbReference type="PANTHER" id="PTHR32071">
    <property type="entry name" value="TRANSCRIPTIONAL REGULATORY PROTEIN"/>
    <property type="match status" value="1"/>
</dbReference>
<evidence type="ECO:0000256" key="4">
    <source>
        <dbReference type="ARBA" id="ARBA00023125"/>
    </source>
</evidence>
<dbReference type="InterPro" id="IPR009057">
    <property type="entry name" value="Homeodomain-like_sf"/>
</dbReference>
<dbReference type="InterPro" id="IPR003018">
    <property type="entry name" value="GAF"/>
</dbReference>
<evidence type="ECO:0000256" key="6">
    <source>
        <dbReference type="SAM" id="MobiDB-lite"/>
    </source>
</evidence>
<evidence type="ECO:0000256" key="3">
    <source>
        <dbReference type="ARBA" id="ARBA00023015"/>
    </source>
</evidence>
<dbReference type="Gene3D" id="3.30.450.40">
    <property type="match status" value="1"/>
</dbReference>
<dbReference type="PRINTS" id="PR01590">
    <property type="entry name" value="HTHFIS"/>
</dbReference>
<evidence type="ECO:0000313" key="8">
    <source>
        <dbReference type="EMBL" id="QHI98285.1"/>
    </source>
</evidence>
<reference evidence="8 9" key="1">
    <citation type="submission" date="2020-01" db="EMBL/GenBank/DDBJ databases">
        <title>Genome sequencing of strain KACC 21265.</title>
        <authorList>
            <person name="Heo J."/>
            <person name="Kim S.-J."/>
            <person name="Kim J.-S."/>
            <person name="Hong S.-B."/>
            <person name="Kwon S.-W."/>
        </authorList>
    </citation>
    <scope>NUCLEOTIDE SEQUENCE [LARGE SCALE GENOMIC DNA]</scope>
    <source>
        <strain evidence="8 9">KACC 21265</strain>
    </source>
</reference>
<dbReference type="AlphaFoldDB" id="A0A857J619"/>
<evidence type="ECO:0000259" key="7">
    <source>
        <dbReference type="PROSITE" id="PS50045"/>
    </source>
</evidence>
<protein>
    <submittedName>
        <fullName evidence="8">GAF domain-containing protein</fullName>
    </submittedName>
</protein>
<proteinExistence type="predicted"/>
<dbReference type="KEGG" id="xyk:GT347_09930"/>
<dbReference type="GO" id="GO:0006355">
    <property type="term" value="P:regulation of DNA-templated transcription"/>
    <property type="evidence" value="ECO:0007669"/>
    <property type="project" value="InterPro"/>
</dbReference>
<dbReference type="InterPro" id="IPR025943">
    <property type="entry name" value="Sigma_54_int_dom_ATP-bd_2"/>
</dbReference>
<dbReference type="SUPFAM" id="SSF46689">
    <property type="entry name" value="Homeodomain-like"/>
    <property type="match status" value="1"/>
</dbReference>
<dbReference type="Gene3D" id="1.10.10.60">
    <property type="entry name" value="Homeodomain-like"/>
    <property type="match status" value="1"/>
</dbReference>
<dbReference type="InterPro" id="IPR002197">
    <property type="entry name" value="HTH_Fis"/>
</dbReference>
<dbReference type="Gene3D" id="3.40.50.300">
    <property type="entry name" value="P-loop containing nucleotide triphosphate hydrolases"/>
    <property type="match status" value="1"/>
</dbReference>
<accession>A0A857J619</accession>
<evidence type="ECO:0000256" key="2">
    <source>
        <dbReference type="ARBA" id="ARBA00022840"/>
    </source>
</evidence>
<dbReference type="InterPro" id="IPR027417">
    <property type="entry name" value="P-loop_NTPase"/>
</dbReference>
<dbReference type="Pfam" id="PF02954">
    <property type="entry name" value="HTH_8"/>
    <property type="match status" value="1"/>
</dbReference>
<gene>
    <name evidence="8" type="ORF">GT347_09930</name>
</gene>
<dbReference type="PROSITE" id="PS50045">
    <property type="entry name" value="SIGMA54_INTERACT_4"/>
    <property type="match status" value="1"/>
</dbReference>
<dbReference type="CDD" id="cd00009">
    <property type="entry name" value="AAA"/>
    <property type="match status" value="1"/>
</dbReference>
<feature type="compositionally biased region" description="Basic and acidic residues" evidence="6">
    <location>
        <begin position="613"/>
        <end position="624"/>
    </location>
</feature>
<sequence length="668" mass="72283">MHDPLTESAPVRSPALVQHADAMAVLQRSRQRSHAFGLQRNRTPEVCVLAPRELKVLRERNSTLGTHARPVMENLYSQVAGTHSMVLLTDRHGTILHSLGDADFLARAQRVALQPGVAWSEETRGTNAIGTALAEGEPMQIHAEQHFLRVNQFLSCSCAPIVDPLGELLGSLDVSSDHRSQGKHTLALVRMSAQMVENHLFVRHFDAQVQLHFHARPEFLGTLLEGIAAFDMDGRFLSANRSAAFQLGMSLRCLQAHTFGSLFGRPVSELLAHGRSAGGEPMELHITGGVKVIARVRLRRPPASLPVLVAANCDVAGEAAPLAPASAPTRRPHGDAASPGLEALRTGDPAVSALIDRLQRLAGRDIPVLIQGETGTGKEILARAIHHDSPRRGRPLVAVNCAALPEHLIESELFGYEEGAFTGARRKGSPGRIQQADGGTLFLDEIGDMPLALQSRLLRVLQEREVTPLGGGRPVPVNLSIVCATHRDLRALRASGGFRDDLYWRINGLVLRLPALRERCDLPALASRLLQQECAAAGMAPQRLDEEVLALFVRHPWPGNLRQLASLLRTACALGAGEALIGLRHLPDDFLEDLSSPIRPSPVFAEAPVDGAPDARPHRPRPEEALSLQTVTASAIDHALQQHGGNVSAAARSLGVARNTVYRRLRAR</sequence>
<dbReference type="SMART" id="SM00382">
    <property type="entry name" value="AAA"/>
    <property type="match status" value="1"/>
</dbReference>
<dbReference type="PROSITE" id="PS00676">
    <property type="entry name" value="SIGMA54_INTERACT_2"/>
    <property type="match status" value="1"/>
</dbReference>
<dbReference type="Pfam" id="PF01590">
    <property type="entry name" value="GAF"/>
    <property type="match status" value="1"/>
</dbReference>
<keyword evidence="5" id="KW-0804">Transcription</keyword>
<dbReference type="InterPro" id="IPR003593">
    <property type="entry name" value="AAA+_ATPase"/>
</dbReference>
<dbReference type="InterPro" id="IPR029016">
    <property type="entry name" value="GAF-like_dom_sf"/>
</dbReference>
<keyword evidence="2" id="KW-0067">ATP-binding</keyword>
<dbReference type="SUPFAM" id="SSF52540">
    <property type="entry name" value="P-loop containing nucleoside triphosphate hydrolases"/>
    <property type="match status" value="1"/>
</dbReference>